<name>A0ABR2WDZ3_9FUNG</name>
<dbReference type="SMART" id="SM00846">
    <property type="entry name" value="Gp_dh_N"/>
    <property type="match status" value="1"/>
</dbReference>
<dbReference type="Proteomes" id="UP001479436">
    <property type="component" value="Unassembled WGS sequence"/>
</dbReference>
<dbReference type="PANTHER" id="PTHR10836">
    <property type="entry name" value="GLYCERALDEHYDE 3-PHOSPHATE DEHYDROGENASE"/>
    <property type="match status" value="1"/>
</dbReference>
<dbReference type="EC" id="1.2.1.12" evidence="4"/>
<proteinExistence type="inferred from homology"/>
<comment type="similarity">
    <text evidence="1">Belongs to the glyceraldehyde-3-phosphate dehydrogenase family.</text>
</comment>
<accession>A0ABR2WDZ3</accession>
<dbReference type="GO" id="GO:0004365">
    <property type="term" value="F:glyceraldehyde-3-phosphate dehydrogenase (NAD+) (phosphorylating) activity"/>
    <property type="evidence" value="ECO:0007669"/>
    <property type="project" value="UniProtKB-EC"/>
</dbReference>
<dbReference type="SUPFAM" id="SSF51735">
    <property type="entry name" value="NAD(P)-binding Rossmann-fold domains"/>
    <property type="match status" value="1"/>
</dbReference>
<dbReference type="Gene3D" id="3.40.50.720">
    <property type="entry name" value="NAD(P)-binding Rossmann-like Domain"/>
    <property type="match status" value="1"/>
</dbReference>
<dbReference type="InterPro" id="IPR036291">
    <property type="entry name" value="NAD(P)-bd_dom_sf"/>
</dbReference>
<keyword evidence="2 4" id="KW-0560">Oxidoreductase</keyword>
<dbReference type="EMBL" id="JASJQH010003207">
    <property type="protein sequence ID" value="KAK9759730.1"/>
    <property type="molecule type" value="Genomic_DNA"/>
</dbReference>
<evidence type="ECO:0000259" key="3">
    <source>
        <dbReference type="SMART" id="SM00846"/>
    </source>
</evidence>
<evidence type="ECO:0000256" key="1">
    <source>
        <dbReference type="ARBA" id="ARBA00007406"/>
    </source>
</evidence>
<evidence type="ECO:0000313" key="5">
    <source>
        <dbReference type="Proteomes" id="UP001479436"/>
    </source>
</evidence>
<gene>
    <name evidence="4" type="primary">GPD2_6</name>
    <name evidence="4" type="ORF">K7432_016969</name>
</gene>
<dbReference type="Pfam" id="PF00044">
    <property type="entry name" value="Gp_dh_N"/>
    <property type="match status" value="1"/>
</dbReference>
<dbReference type="InterPro" id="IPR020828">
    <property type="entry name" value="GlycerAld_3-P_DH_NAD(P)-bd"/>
</dbReference>
<sequence length="91" mass="10279">MVVKVGINGFGRIGRLVFRASFERDDIEVVAINDPFINIDYMVYLTKYDSTHGRFKGTVEYKGDKLIVNGKEVSVFNSFKPEEIPWGSAEG</sequence>
<protein>
    <submittedName>
        <fullName evidence="4">Glycerol-3-phosphate dehydrogenase</fullName>
        <ecNumber evidence="4">1.2.1.12</ecNumber>
    </submittedName>
</protein>
<dbReference type="InterPro" id="IPR020831">
    <property type="entry name" value="GlycerAld/Erythrose_P_DH"/>
</dbReference>
<dbReference type="PANTHER" id="PTHR10836:SF76">
    <property type="entry name" value="GLYCERALDEHYDE-3-PHOSPHATE DEHYDROGENASE-RELATED"/>
    <property type="match status" value="1"/>
</dbReference>
<reference evidence="4 5" key="1">
    <citation type="submission" date="2023-04" db="EMBL/GenBank/DDBJ databases">
        <title>Genome of Basidiobolus ranarum AG-B5.</title>
        <authorList>
            <person name="Stajich J.E."/>
            <person name="Carter-House D."/>
            <person name="Gryganskyi A."/>
        </authorList>
    </citation>
    <scope>NUCLEOTIDE SEQUENCE [LARGE SCALE GENOMIC DNA]</scope>
    <source>
        <strain evidence="4 5">AG-B5</strain>
    </source>
</reference>
<evidence type="ECO:0000256" key="2">
    <source>
        <dbReference type="ARBA" id="ARBA00023002"/>
    </source>
</evidence>
<organism evidence="4 5">
    <name type="scientific">Basidiobolus ranarum</name>
    <dbReference type="NCBI Taxonomy" id="34480"/>
    <lineage>
        <taxon>Eukaryota</taxon>
        <taxon>Fungi</taxon>
        <taxon>Fungi incertae sedis</taxon>
        <taxon>Zoopagomycota</taxon>
        <taxon>Entomophthoromycotina</taxon>
        <taxon>Basidiobolomycetes</taxon>
        <taxon>Basidiobolales</taxon>
        <taxon>Basidiobolaceae</taxon>
        <taxon>Basidiobolus</taxon>
    </lineage>
</organism>
<feature type="domain" description="Glyceraldehyde 3-phosphate dehydrogenase NAD(P) binding" evidence="3">
    <location>
        <begin position="3"/>
        <end position="91"/>
    </location>
</feature>
<comment type="caution">
    <text evidence="4">The sequence shown here is derived from an EMBL/GenBank/DDBJ whole genome shotgun (WGS) entry which is preliminary data.</text>
</comment>
<evidence type="ECO:0000313" key="4">
    <source>
        <dbReference type="EMBL" id="KAK9759730.1"/>
    </source>
</evidence>
<keyword evidence="5" id="KW-1185">Reference proteome</keyword>